<dbReference type="AlphaFoldDB" id="A0A059XRM7"/>
<proteinExistence type="predicted"/>
<sequence>MKKRNKIILGTLGGVAVISAIVAISACSIVKNKQEQRKKYQTKFDKYIEELTLELQQNFSTEKEKAVARDILQEIQQIKNTDFYHKLTDEGDVQNLILHAQQIIETKIFEHHNDIDDPEIDTWTHLKTEKPKKHGSKDKIEKSKLILEKGLLEKVRAIFDKANNQEFAKFIQKYKKKPVVSRGNKSIDFKHFNHLIKKVKSLHQTKQYQNYVNELQKEKFEEFKLPYWKRYNQINDFYTRLIAAKPNDPLLEVDKDQILARLEEIKGRLINAPLKNYDHVKLADKELELFYIARIEPLVFREDYLILLNHIKENFKEINVSAIEEEVNQGLQQNITREVFHKGYQALKVSLFLNKNFNIDNLIPEPKHYEMGELISKNEVYARIYVTLLTNQKNIASFEKYGYSARIRDKIGKLIQSDKNYINYFKGILFLEQQIALINERIKAGQEMYVYYKEVVDGWGFTYDVEDRRKVENIKDKISFTSSTEEVRKATEEIKEIIASKKVNHRR</sequence>
<name>A0A059XRM7_9BACT</name>
<reference evidence="1 2" key="1">
    <citation type="journal article" date="2014" name="Genome Announc.">
        <title>Complete Genome Sequence of the Bovine Mastitis Pathogen Mycoplasma californicum Strain ST-6T (ATCC 33461T).</title>
        <authorList>
            <person name="Calcutt M.J."/>
            <person name="Foecking M.F."/>
            <person name="Fox L.K."/>
        </authorList>
    </citation>
    <scope>NUCLEOTIDE SEQUENCE [LARGE SCALE GENOMIC DNA]</scope>
    <source>
        <strain evidence="1 2">ST-6</strain>
    </source>
</reference>
<dbReference type="eggNOG" id="ENOG5030N8V">
    <property type="taxonomic scope" value="Bacteria"/>
</dbReference>
<dbReference type="KEGG" id="mcr:MCFN_01540"/>
<evidence type="ECO:0000313" key="1">
    <source>
        <dbReference type="EMBL" id="AIA29453.1"/>
    </source>
</evidence>
<evidence type="ECO:0000313" key="2">
    <source>
        <dbReference type="Proteomes" id="UP000027088"/>
    </source>
</evidence>
<gene>
    <name evidence="1" type="ORF">MCFN_01540</name>
</gene>
<organism evidence="1 2">
    <name type="scientific">Mycoplasmopsis californica</name>
    <dbReference type="NCBI Taxonomy" id="2113"/>
    <lineage>
        <taxon>Bacteria</taxon>
        <taxon>Bacillati</taxon>
        <taxon>Mycoplasmatota</taxon>
        <taxon>Mycoplasmoidales</taxon>
        <taxon>Metamycoplasmataceae</taxon>
        <taxon>Mycoplasmopsis</taxon>
    </lineage>
</organism>
<protein>
    <submittedName>
        <fullName evidence="1">Lipoprotein</fullName>
    </submittedName>
</protein>
<keyword evidence="1" id="KW-0449">Lipoprotein</keyword>
<dbReference type="RefSeq" id="WP_038561540.1">
    <property type="nucleotide sequence ID" value="NZ_CP007521.1"/>
</dbReference>
<keyword evidence="2" id="KW-1185">Reference proteome</keyword>
<dbReference type="Proteomes" id="UP000027088">
    <property type="component" value="Chromosome"/>
</dbReference>
<accession>A0A059XRM7</accession>
<dbReference type="PROSITE" id="PS51257">
    <property type="entry name" value="PROKAR_LIPOPROTEIN"/>
    <property type="match status" value="1"/>
</dbReference>
<dbReference type="EMBL" id="CP007521">
    <property type="protein sequence ID" value="AIA29453.1"/>
    <property type="molecule type" value="Genomic_DNA"/>
</dbReference>